<name>A0A151XXA1_9GAMM</name>
<gene>
    <name evidence="5" type="ORF">AZH43_04685</name>
</gene>
<dbReference type="PANTHER" id="PTHR44688:SF16">
    <property type="entry name" value="DNA-BINDING TRANSCRIPTIONAL ACTIVATOR DEVR_DOSR"/>
    <property type="match status" value="1"/>
</dbReference>
<keyword evidence="2" id="KW-0238">DNA-binding</keyword>
<dbReference type="InterPro" id="IPR000792">
    <property type="entry name" value="Tscrpt_reg_LuxR_C"/>
</dbReference>
<keyword evidence="1" id="KW-0805">Transcription regulation</keyword>
<dbReference type="AlphaFoldDB" id="A0A151XXA1"/>
<dbReference type="PANTHER" id="PTHR44688">
    <property type="entry name" value="DNA-BINDING TRANSCRIPTIONAL ACTIVATOR DEVR_DOSR"/>
    <property type="match status" value="1"/>
</dbReference>
<dbReference type="SMART" id="SM00421">
    <property type="entry name" value="HTH_LUXR"/>
    <property type="match status" value="1"/>
</dbReference>
<dbReference type="PROSITE" id="PS50043">
    <property type="entry name" value="HTH_LUXR_2"/>
    <property type="match status" value="1"/>
</dbReference>
<dbReference type="EMBL" id="LUAW01000071">
    <property type="protein sequence ID" value="KYQ70453.1"/>
    <property type="molecule type" value="Genomic_DNA"/>
</dbReference>
<dbReference type="Gene3D" id="1.10.10.10">
    <property type="entry name" value="Winged helix-like DNA-binding domain superfamily/Winged helix DNA-binding domain"/>
    <property type="match status" value="1"/>
</dbReference>
<evidence type="ECO:0000256" key="2">
    <source>
        <dbReference type="ARBA" id="ARBA00023125"/>
    </source>
</evidence>
<dbReference type="Proteomes" id="UP000076276">
    <property type="component" value="Unassembled WGS sequence"/>
</dbReference>
<evidence type="ECO:0000256" key="3">
    <source>
        <dbReference type="ARBA" id="ARBA00023163"/>
    </source>
</evidence>
<protein>
    <recommendedName>
        <fullName evidence="4">HTH luxR-type domain-containing protein</fullName>
    </recommendedName>
</protein>
<dbReference type="PRINTS" id="PR00038">
    <property type="entry name" value="HTHLUXR"/>
</dbReference>
<evidence type="ECO:0000256" key="1">
    <source>
        <dbReference type="ARBA" id="ARBA00023015"/>
    </source>
</evidence>
<evidence type="ECO:0000313" key="6">
    <source>
        <dbReference type="Proteomes" id="UP000076276"/>
    </source>
</evidence>
<keyword evidence="3" id="KW-0804">Transcription</keyword>
<accession>A0A151XXA1</accession>
<dbReference type="CDD" id="cd06170">
    <property type="entry name" value="LuxR_C_like"/>
    <property type="match status" value="1"/>
</dbReference>
<keyword evidence="6" id="KW-1185">Reference proteome</keyword>
<dbReference type="InterPro" id="IPR016032">
    <property type="entry name" value="Sig_transdc_resp-reg_C-effctor"/>
</dbReference>
<dbReference type="STRING" id="1806892.AZH43_04685"/>
<comment type="caution">
    <text evidence="5">The sequence shown here is derived from an EMBL/GenBank/DDBJ whole genome shotgun (WGS) entry which is preliminary data.</text>
</comment>
<dbReference type="GO" id="GO:0003677">
    <property type="term" value="F:DNA binding"/>
    <property type="evidence" value="ECO:0007669"/>
    <property type="project" value="UniProtKB-KW"/>
</dbReference>
<dbReference type="InterPro" id="IPR036388">
    <property type="entry name" value="WH-like_DNA-bd_sf"/>
</dbReference>
<dbReference type="SUPFAM" id="SSF46894">
    <property type="entry name" value="C-terminal effector domain of the bipartite response regulators"/>
    <property type="match status" value="1"/>
</dbReference>
<dbReference type="GO" id="GO:0006355">
    <property type="term" value="P:regulation of DNA-templated transcription"/>
    <property type="evidence" value="ECO:0007669"/>
    <property type="project" value="InterPro"/>
</dbReference>
<dbReference type="Pfam" id="PF00196">
    <property type="entry name" value="GerE"/>
    <property type="match status" value="1"/>
</dbReference>
<sequence>MDPHELIDLIYQIPSDPEAWEQFAKTLIKILDVSYVHIQAIDFTYNVLSYSHGVGALTQEFYAQAELDYLHFPASADPRWPVFLNPERQGWYQCHSHVSEDFVQSSDLYQHILLPIGLRYVASHELIRDDKLCVFWSISTSAARKPLNANELKFLDQLTVHLKRMVSIQRHMYEFSAQSIAGYALIDKLPQPIMLLNLSGQAVHSNEAMQGVLAQERFISIQDESKLTQLIEPYARQLSEHFYHIEFLLRRSLSDQLFHERCIQMSNDRGEPVYLFLSLLATDQEKLVFGTRPLVMLTVYQPKEAAHYAQLYQIFDRFKTGVILLSENLQVFYQNAFAQRLLAQTELLGVSHNQLLKTSADVQGKLNNMLTSALQDAEKNEQHLILYSQAERDILTLQISAMDSSDLQRADHQMPKVIAVFFKQLNQKRELEAGYLKQLYQLTPSEIQICRLFANGLDLNEISEQANLTLSTVRTYLKQIYVKTHCTSQSELMKLLMSAMIE</sequence>
<feature type="domain" description="HTH luxR-type" evidence="4">
    <location>
        <begin position="435"/>
        <end position="500"/>
    </location>
</feature>
<evidence type="ECO:0000259" key="4">
    <source>
        <dbReference type="PROSITE" id="PS50043"/>
    </source>
</evidence>
<reference evidence="5 6" key="1">
    <citation type="submission" date="2016-03" db="EMBL/GenBank/DDBJ databases">
        <title>Acinetobacter genomospecies 28 strain ANC 4149.</title>
        <authorList>
            <person name="Radolfova-Krizova L."/>
            <person name="Nemec A."/>
        </authorList>
    </citation>
    <scope>NUCLEOTIDE SEQUENCE [LARGE SCALE GENOMIC DNA]</scope>
    <source>
        <strain evidence="5 6">ANC 4149</strain>
    </source>
</reference>
<proteinExistence type="predicted"/>
<evidence type="ECO:0000313" key="5">
    <source>
        <dbReference type="EMBL" id="KYQ70453.1"/>
    </source>
</evidence>
<organism evidence="5 6">
    <name type="scientific">Acinetobacter pragensis</name>
    <dbReference type="NCBI Taxonomy" id="1806892"/>
    <lineage>
        <taxon>Bacteria</taxon>
        <taxon>Pseudomonadati</taxon>
        <taxon>Pseudomonadota</taxon>
        <taxon>Gammaproteobacteria</taxon>
        <taxon>Moraxellales</taxon>
        <taxon>Moraxellaceae</taxon>
        <taxon>Acinetobacter</taxon>
    </lineage>
</organism>